<dbReference type="Proteomes" id="UP000243579">
    <property type="component" value="Unassembled WGS sequence"/>
</dbReference>
<feature type="transmembrane region" description="Helical" evidence="2">
    <location>
        <begin position="370"/>
        <end position="389"/>
    </location>
</feature>
<feature type="transmembrane region" description="Helical" evidence="2">
    <location>
        <begin position="215"/>
        <end position="237"/>
    </location>
</feature>
<keyword evidence="4" id="KW-1185">Reference proteome</keyword>
<evidence type="ECO:0000313" key="4">
    <source>
        <dbReference type="Proteomes" id="UP000243579"/>
    </source>
</evidence>
<feature type="transmembrane region" description="Helical" evidence="2">
    <location>
        <begin position="183"/>
        <end position="203"/>
    </location>
</feature>
<name>A0A1V9Y9K9_ACHHY</name>
<feature type="transmembrane region" description="Helical" evidence="2">
    <location>
        <begin position="140"/>
        <end position="163"/>
    </location>
</feature>
<keyword evidence="2" id="KW-1133">Transmembrane helix</keyword>
<feature type="transmembrane region" description="Helical" evidence="2">
    <location>
        <begin position="324"/>
        <end position="349"/>
    </location>
</feature>
<proteinExistence type="inferred from homology"/>
<dbReference type="Pfam" id="PF13347">
    <property type="entry name" value="MFS_2"/>
    <property type="match status" value="1"/>
</dbReference>
<organism evidence="3 4">
    <name type="scientific">Achlya hypogyna</name>
    <name type="common">Oomycete</name>
    <name type="synonym">Protoachlya hypogyna</name>
    <dbReference type="NCBI Taxonomy" id="1202772"/>
    <lineage>
        <taxon>Eukaryota</taxon>
        <taxon>Sar</taxon>
        <taxon>Stramenopiles</taxon>
        <taxon>Oomycota</taxon>
        <taxon>Saprolegniomycetes</taxon>
        <taxon>Saprolegniales</taxon>
        <taxon>Achlyaceae</taxon>
        <taxon>Achlya</taxon>
    </lineage>
</organism>
<keyword evidence="2" id="KW-0812">Transmembrane</keyword>
<protein>
    <submittedName>
        <fullName evidence="3">Glycoside-Pentoside-Hexuronide (GPH):Cation Symporter Family</fullName>
    </submittedName>
</protein>
<keyword evidence="2" id="KW-0472">Membrane</keyword>
<evidence type="ECO:0000256" key="1">
    <source>
        <dbReference type="ARBA" id="ARBA00008335"/>
    </source>
</evidence>
<evidence type="ECO:0000313" key="3">
    <source>
        <dbReference type="EMBL" id="OQR82420.1"/>
    </source>
</evidence>
<dbReference type="GO" id="GO:0005886">
    <property type="term" value="C:plasma membrane"/>
    <property type="evidence" value="ECO:0007669"/>
    <property type="project" value="TreeGrafter"/>
</dbReference>
<comment type="caution">
    <text evidence="3">The sequence shown here is derived from an EMBL/GenBank/DDBJ whole genome shotgun (WGS) entry which is preliminary data.</text>
</comment>
<dbReference type="PANTHER" id="PTHR11328">
    <property type="entry name" value="MAJOR FACILITATOR SUPERFAMILY DOMAIN-CONTAINING PROTEIN"/>
    <property type="match status" value="1"/>
</dbReference>
<dbReference type="PANTHER" id="PTHR11328:SF28">
    <property type="entry name" value="MAJOR FACILITATOR SUPERFAMILY DOMAIN-CONTAINING PROTEIN 12"/>
    <property type="match status" value="1"/>
</dbReference>
<accession>A0A1V9Y9K9</accession>
<sequence>MLVSGHGLSRPGVRTFQIIMAKPSSKVWTTAKIISYGVGNVLNDMCASSWFSYLLVFLNDVAKLSPVDAAIVMFSGQIADGLATPLVGVLSDRSSGFPSIGFGRRKTWNAGGCVLVMLCFFFVFGSCLPKWFVAEPSSTVLTLYYCTAASLFNVGWAAVQVSHMAMVPELSSNDNIRVVLNSVRYAFTILSNVMVFIAFFFLLHDVMPYNVPDQLKFTLLTVFTLIVGGLCTMYFLIGTEEKCGPQNVEEIKSLRAHRNSPAVLDSAHRGPADMPFEADLAPHTPVFAQTTQLTWACWFKVCMFYEVGVVYMCTRLSVNVTQVYIPFFLTISLHMSATSMAIVPLLVYLSGFVATFGMRFMNDRLGREGTFAFGTGLMVLSLVASWYLTVETATWIYPLCTLLGFGQSVVMVTSVCLEGDLVGDQNESGAFVYGAMSFTDKISNGIAVLLIQNARQALMDDSIADSYFVRQVYCLVPGVAVVVGAITLYWMRYGSGTLNLKPRRQSVHEGSQLLHDNDGCYGTHA</sequence>
<feature type="transmembrane region" description="Helical" evidence="2">
    <location>
        <begin position="395"/>
        <end position="417"/>
    </location>
</feature>
<dbReference type="OrthoDB" id="1730117at2759"/>
<dbReference type="EMBL" id="JNBR01002459">
    <property type="protein sequence ID" value="OQR82420.1"/>
    <property type="molecule type" value="Genomic_DNA"/>
</dbReference>
<feature type="transmembrane region" description="Helical" evidence="2">
    <location>
        <begin position="108"/>
        <end position="128"/>
    </location>
</feature>
<dbReference type="GO" id="GO:0008643">
    <property type="term" value="P:carbohydrate transport"/>
    <property type="evidence" value="ECO:0007669"/>
    <property type="project" value="InterPro"/>
</dbReference>
<dbReference type="InterPro" id="IPR039672">
    <property type="entry name" value="MFS_2"/>
</dbReference>
<dbReference type="GO" id="GO:0015293">
    <property type="term" value="F:symporter activity"/>
    <property type="evidence" value="ECO:0007669"/>
    <property type="project" value="InterPro"/>
</dbReference>
<gene>
    <name evidence="3" type="ORF">ACHHYP_16072</name>
</gene>
<evidence type="ECO:0000256" key="2">
    <source>
        <dbReference type="SAM" id="Phobius"/>
    </source>
</evidence>
<dbReference type="STRING" id="1202772.A0A1V9Y9K9"/>
<dbReference type="Gene3D" id="1.20.1250.20">
    <property type="entry name" value="MFS general substrate transporter like domains"/>
    <property type="match status" value="2"/>
</dbReference>
<dbReference type="AlphaFoldDB" id="A0A1V9Y9K9"/>
<reference evidence="3 4" key="1">
    <citation type="journal article" date="2014" name="Genome Biol. Evol.">
        <title>The secreted proteins of Achlya hypogyna and Thraustotheca clavata identify the ancestral oomycete secretome and reveal gene acquisitions by horizontal gene transfer.</title>
        <authorList>
            <person name="Misner I."/>
            <person name="Blouin N."/>
            <person name="Leonard G."/>
            <person name="Richards T.A."/>
            <person name="Lane C.E."/>
        </authorList>
    </citation>
    <scope>NUCLEOTIDE SEQUENCE [LARGE SCALE GENOMIC DNA]</scope>
    <source>
        <strain evidence="3 4">ATCC 48635</strain>
    </source>
</reference>
<dbReference type="InterPro" id="IPR036259">
    <property type="entry name" value="MFS_trans_sf"/>
</dbReference>
<feature type="transmembrane region" description="Helical" evidence="2">
    <location>
        <begin position="472"/>
        <end position="491"/>
    </location>
</feature>
<comment type="similarity">
    <text evidence="1">Belongs to the major facilitator superfamily.</text>
</comment>
<dbReference type="SUPFAM" id="SSF103473">
    <property type="entry name" value="MFS general substrate transporter"/>
    <property type="match status" value="1"/>
</dbReference>